<evidence type="ECO:0008006" key="9">
    <source>
        <dbReference type="Google" id="ProtNLM"/>
    </source>
</evidence>
<dbReference type="CDD" id="cd00086">
    <property type="entry name" value="homeodomain"/>
    <property type="match status" value="1"/>
</dbReference>
<dbReference type="GO" id="GO:0003677">
    <property type="term" value="F:DNA binding"/>
    <property type="evidence" value="ECO:0007669"/>
    <property type="project" value="UniProtKB-UniRule"/>
</dbReference>
<dbReference type="Pfam" id="PF00046">
    <property type="entry name" value="Homeodomain"/>
    <property type="match status" value="1"/>
</dbReference>
<feature type="compositionally biased region" description="Basic and acidic residues" evidence="4">
    <location>
        <begin position="158"/>
        <end position="168"/>
    </location>
</feature>
<dbReference type="PROSITE" id="PS00028">
    <property type="entry name" value="ZINC_FINGER_C2H2_1"/>
    <property type="match status" value="1"/>
</dbReference>
<keyword evidence="1" id="KW-0863">Zinc-finger</keyword>
<dbReference type="PROSITE" id="PS50071">
    <property type="entry name" value="HOMEOBOX_2"/>
    <property type="match status" value="1"/>
</dbReference>
<comment type="subcellular location">
    <subcellularLocation>
        <location evidence="2 3">Nucleus</location>
    </subcellularLocation>
</comment>
<comment type="caution">
    <text evidence="7">The sequence shown here is derived from an EMBL/GenBank/DDBJ whole genome shotgun (WGS) entry which is preliminary data.</text>
</comment>
<dbReference type="SMART" id="SM00389">
    <property type="entry name" value="HOX"/>
    <property type="match status" value="1"/>
</dbReference>
<evidence type="ECO:0000256" key="3">
    <source>
        <dbReference type="RuleBase" id="RU000682"/>
    </source>
</evidence>
<feature type="region of interest" description="Disordered" evidence="4">
    <location>
        <begin position="137"/>
        <end position="173"/>
    </location>
</feature>
<dbReference type="SMART" id="SM00355">
    <property type="entry name" value="ZnF_C2H2"/>
    <property type="match status" value="3"/>
</dbReference>
<protein>
    <recommendedName>
        <fullName evidence="9">Homeobox domain-containing protein</fullName>
    </recommendedName>
</protein>
<dbReference type="EMBL" id="VXIT01000006">
    <property type="protein sequence ID" value="KAA6412208.1"/>
    <property type="molecule type" value="Genomic_DNA"/>
</dbReference>
<dbReference type="InterPro" id="IPR009057">
    <property type="entry name" value="Homeodomain-like_sf"/>
</dbReference>
<dbReference type="Proteomes" id="UP000324767">
    <property type="component" value="Unassembled WGS sequence"/>
</dbReference>
<dbReference type="SUPFAM" id="SSF46689">
    <property type="entry name" value="Homeodomain-like"/>
    <property type="match status" value="1"/>
</dbReference>
<dbReference type="InterPro" id="IPR013087">
    <property type="entry name" value="Znf_C2H2_type"/>
</dbReference>
<keyword evidence="2 3" id="KW-0238">DNA-binding</keyword>
<keyword evidence="1" id="KW-0479">Metal-binding</keyword>
<dbReference type="Gene3D" id="1.10.10.60">
    <property type="entry name" value="Homeodomain-like"/>
    <property type="match status" value="1"/>
</dbReference>
<feature type="DNA-binding region" description="Homeobox" evidence="2">
    <location>
        <begin position="163"/>
        <end position="222"/>
    </location>
</feature>
<evidence type="ECO:0000256" key="1">
    <source>
        <dbReference type="PROSITE-ProRule" id="PRU00042"/>
    </source>
</evidence>
<evidence type="ECO:0000313" key="8">
    <source>
        <dbReference type="Proteomes" id="UP000324767"/>
    </source>
</evidence>
<feature type="domain" description="Homeobox" evidence="5">
    <location>
        <begin position="161"/>
        <end position="221"/>
    </location>
</feature>
<sequence>MSFQENADDDYEMNVDDNYGMNVDDDYEMNVDDDYGMNEGMIEGSDTHTERIHIDELSHGPCGSHNAQLEQRASIAVEACNNAFRTFPTYLTSTCAAPDATDNLQDSNDDSNDVYLPRLANEYFPELEQGEFDTNTATNAYNESGEPNASTTSRTRRRIEAQHHEPRGRSSSAVQKVLQASFDLNCYPTSENKKSLAQLTELTVSQVNTWFNNKRYRGGPQSTSSFLTPAVQESPYTGRYQDDQQYLHYSDCNGSISTPVNTGASSNATYLLGSEGNVGGYGMQSPSLQAYRNTPPRDDAQPVIVSKSVLGILTKRTLEPIAEVTAHMGRDNESSGSWAEIPPNADGYHSFDLSRESTQMSSVSSVNRMASASKLRRQGKQKIYQPTAYSRHRTDPLNIYQCVRCCKPFRTSSDMRRHMDTQHYPQNIWICMGEGLDRLRTLNNTSQPICILCHFLKPGDDHFNESHNVLPCIQKDPKHSFARKDQLSRHIKDFHNKGRHGLKGLSDVLKRWETPLYDPGTKASWYCGFCQNQQIGWHKFINHISKHFVEGSDMTTWFDQPASRNLHPYV</sequence>
<name>A0A5M8PTA7_9LECA</name>
<keyword evidence="2 3" id="KW-0539">Nucleus</keyword>
<proteinExistence type="predicted"/>
<evidence type="ECO:0000256" key="2">
    <source>
        <dbReference type="PROSITE-ProRule" id="PRU00108"/>
    </source>
</evidence>
<dbReference type="AlphaFoldDB" id="A0A5M8PTA7"/>
<organism evidence="7 8">
    <name type="scientific">Lasallia pustulata</name>
    <dbReference type="NCBI Taxonomy" id="136370"/>
    <lineage>
        <taxon>Eukaryota</taxon>
        <taxon>Fungi</taxon>
        <taxon>Dikarya</taxon>
        <taxon>Ascomycota</taxon>
        <taxon>Pezizomycotina</taxon>
        <taxon>Lecanoromycetes</taxon>
        <taxon>OSLEUM clade</taxon>
        <taxon>Umbilicariomycetidae</taxon>
        <taxon>Umbilicariales</taxon>
        <taxon>Umbilicariaceae</taxon>
        <taxon>Lasallia</taxon>
    </lineage>
</organism>
<dbReference type="OrthoDB" id="5399138at2759"/>
<dbReference type="PROSITE" id="PS50157">
    <property type="entry name" value="ZINC_FINGER_C2H2_2"/>
    <property type="match status" value="1"/>
</dbReference>
<evidence type="ECO:0000259" key="6">
    <source>
        <dbReference type="PROSITE" id="PS50157"/>
    </source>
</evidence>
<evidence type="ECO:0000313" key="7">
    <source>
        <dbReference type="EMBL" id="KAA6412208.1"/>
    </source>
</evidence>
<accession>A0A5M8PTA7</accession>
<reference evidence="7 8" key="1">
    <citation type="submission" date="2019-09" db="EMBL/GenBank/DDBJ databases">
        <title>The hologenome of the rock-dwelling lichen Lasallia pustulata.</title>
        <authorList>
            <person name="Greshake Tzovaras B."/>
            <person name="Segers F."/>
            <person name="Bicker A."/>
            <person name="Dal Grande F."/>
            <person name="Otte J."/>
            <person name="Hankeln T."/>
            <person name="Schmitt I."/>
            <person name="Ebersberger I."/>
        </authorList>
    </citation>
    <scope>NUCLEOTIDE SEQUENCE [LARGE SCALE GENOMIC DNA]</scope>
    <source>
        <strain evidence="7">A1-1</strain>
    </source>
</reference>
<dbReference type="GO" id="GO:0008270">
    <property type="term" value="F:zinc ion binding"/>
    <property type="evidence" value="ECO:0007669"/>
    <property type="project" value="UniProtKB-KW"/>
</dbReference>
<dbReference type="InterPro" id="IPR001356">
    <property type="entry name" value="HD"/>
</dbReference>
<gene>
    <name evidence="7" type="ORF">FRX48_04360</name>
</gene>
<feature type="domain" description="C2H2-type" evidence="6">
    <location>
        <begin position="400"/>
        <end position="428"/>
    </location>
</feature>
<keyword evidence="1" id="KW-0862">Zinc</keyword>
<keyword evidence="2 3" id="KW-0371">Homeobox</keyword>
<evidence type="ECO:0000259" key="5">
    <source>
        <dbReference type="PROSITE" id="PS50071"/>
    </source>
</evidence>
<dbReference type="GO" id="GO:0005634">
    <property type="term" value="C:nucleus"/>
    <property type="evidence" value="ECO:0007669"/>
    <property type="project" value="UniProtKB-SubCell"/>
</dbReference>
<feature type="compositionally biased region" description="Polar residues" evidence="4">
    <location>
        <begin position="137"/>
        <end position="153"/>
    </location>
</feature>
<evidence type="ECO:0000256" key="4">
    <source>
        <dbReference type="SAM" id="MobiDB-lite"/>
    </source>
</evidence>